<dbReference type="EMBL" id="MU032344">
    <property type="protein sequence ID" value="KAF3771185.1"/>
    <property type="molecule type" value="Genomic_DNA"/>
</dbReference>
<comment type="caution">
    <text evidence="1">The sequence shown here is derived from an EMBL/GenBank/DDBJ whole genome shotgun (WGS) entry which is preliminary data.</text>
</comment>
<feature type="non-terminal residue" evidence="1">
    <location>
        <position position="223"/>
    </location>
</feature>
<proteinExistence type="predicted"/>
<reference evidence="1" key="1">
    <citation type="journal article" date="2020" name="Phytopathology">
        <title>Genome sequence of the chestnut blight fungus Cryphonectria parasitica EP155: A fundamental resource for an archetypical invasive plant pathogen.</title>
        <authorList>
            <person name="Crouch J.A."/>
            <person name="Dawe A."/>
            <person name="Aerts A."/>
            <person name="Barry K."/>
            <person name="Churchill A.C.L."/>
            <person name="Grimwood J."/>
            <person name="Hillman B."/>
            <person name="Milgroom M.G."/>
            <person name="Pangilinan J."/>
            <person name="Smith M."/>
            <person name="Salamov A."/>
            <person name="Schmutz J."/>
            <person name="Yadav J."/>
            <person name="Grigoriev I.V."/>
            <person name="Nuss D."/>
        </authorList>
    </citation>
    <scope>NUCLEOTIDE SEQUENCE</scope>
    <source>
        <strain evidence="1">EP155</strain>
    </source>
</reference>
<keyword evidence="2" id="KW-1185">Reference proteome</keyword>
<accession>A0A9P5CWM4</accession>
<evidence type="ECO:0000313" key="1">
    <source>
        <dbReference type="EMBL" id="KAF3771185.1"/>
    </source>
</evidence>
<dbReference type="OrthoDB" id="3858188at2759"/>
<name>A0A9P5CWM4_CRYP1</name>
<protein>
    <submittedName>
        <fullName evidence="1">Uncharacterized protein</fullName>
    </submittedName>
</protein>
<dbReference type="AlphaFoldDB" id="A0A9P5CWM4"/>
<sequence length="223" mass="25086">PTPWAELARYTKIVRRLKWKLPFLAHGYNAATDQTYTGEQREEAELMFKLDFFEYYMLLERALVHLLGVFGIQVTGGFGDRPADATGRQRQADHHFHANVLGALDDPRNPLHEALGKSDVRSALTRAKELRNRWKNADDPDTALAVRLTAGGHAARPLKEYDLGSILDLIFAGFDHGFRIADRYVAEVRSLTAQRGVNGSADPASGQTEEWEFMTDAMDWEAV</sequence>
<feature type="non-terminal residue" evidence="1">
    <location>
        <position position="1"/>
    </location>
</feature>
<gene>
    <name evidence="1" type="ORF">M406DRAFT_233003</name>
</gene>
<dbReference type="RefSeq" id="XP_040782146.1">
    <property type="nucleotide sequence ID" value="XM_040915928.1"/>
</dbReference>
<dbReference type="GeneID" id="63833057"/>
<organism evidence="1 2">
    <name type="scientific">Cryphonectria parasitica (strain ATCC 38755 / EP155)</name>
    <dbReference type="NCBI Taxonomy" id="660469"/>
    <lineage>
        <taxon>Eukaryota</taxon>
        <taxon>Fungi</taxon>
        <taxon>Dikarya</taxon>
        <taxon>Ascomycota</taxon>
        <taxon>Pezizomycotina</taxon>
        <taxon>Sordariomycetes</taxon>
        <taxon>Sordariomycetidae</taxon>
        <taxon>Diaporthales</taxon>
        <taxon>Cryphonectriaceae</taxon>
        <taxon>Cryphonectria-Endothia species complex</taxon>
        <taxon>Cryphonectria</taxon>
    </lineage>
</organism>
<dbReference type="Proteomes" id="UP000803844">
    <property type="component" value="Unassembled WGS sequence"/>
</dbReference>
<evidence type="ECO:0000313" key="2">
    <source>
        <dbReference type="Proteomes" id="UP000803844"/>
    </source>
</evidence>